<feature type="binding site" evidence="3">
    <location>
        <position position="58"/>
    </location>
    <ligand>
        <name>Ca(2+)</name>
        <dbReference type="ChEBI" id="CHEBI:29108"/>
    </ligand>
</feature>
<organism evidence="5 6">
    <name type="scientific">Niastella caeni</name>
    <dbReference type="NCBI Taxonomy" id="2569763"/>
    <lineage>
        <taxon>Bacteria</taxon>
        <taxon>Pseudomonadati</taxon>
        <taxon>Bacteroidota</taxon>
        <taxon>Chitinophagia</taxon>
        <taxon>Chitinophagales</taxon>
        <taxon>Chitinophagaceae</taxon>
        <taxon>Niastella</taxon>
    </lineage>
</organism>
<feature type="binding site" evidence="2">
    <location>
        <position position="163"/>
    </location>
    <ligand>
        <name>Mn(2+)</name>
        <dbReference type="ChEBI" id="CHEBI:29035"/>
        <label>1</label>
    </ligand>
</feature>
<feature type="binding site" evidence="2">
    <location>
        <position position="67"/>
    </location>
    <ligand>
        <name>Mn(2+)</name>
        <dbReference type="ChEBI" id="CHEBI:29035"/>
        <label>1</label>
    </ligand>
</feature>
<keyword evidence="6" id="KW-1185">Reference proteome</keyword>
<dbReference type="Gene3D" id="1.20.1260.10">
    <property type="match status" value="1"/>
</dbReference>
<feature type="binding site" evidence="2">
    <location>
        <position position="196"/>
    </location>
    <ligand>
        <name>Mn(2+)</name>
        <dbReference type="ChEBI" id="CHEBI:29035"/>
        <label>1</label>
    </ligand>
</feature>
<evidence type="ECO:0000313" key="6">
    <source>
        <dbReference type="Proteomes" id="UP000306918"/>
    </source>
</evidence>
<dbReference type="InterPro" id="IPR012347">
    <property type="entry name" value="Ferritin-like"/>
</dbReference>
<feature type="binding site" evidence="3">
    <location>
        <position position="62"/>
    </location>
    <ligand>
        <name>Ca(2+)</name>
        <dbReference type="ChEBI" id="CHEBI:29108"/>
    </ligand>
</feature>
<sequence>MFYHVKELQFNARVSKPDPAFATLLLEQFGGANGELAAALRYFGQAFGARKPYPDKYDLLMDIATEEFSHLEIVGATIQMLLTGINGDLKNAADNSEIMKLLNGKGAKEQMIHEGMTAPQFLVGSAGTPAYTNTQGVPWTAAYINGDCTGDLTADLRSDIAAESRAKMVYEYLLQFTNDPYVKDTLRFLMTREVAHFQMFEAALGTIQPNFPPGVLQSDPRYSNQYFNMSTGNDFSGPWNEGQTSQLAENYQYVEDPIQYILETHGLMQQQPMGTDRTPERVDAMDRELSGIRSEEINVAAPIGEQQWDEPMGESTNEKSKRKTKSGKSGKNDQSGL</sequence>
<proteinExistence type="inferred from homology"/>
<dbReference type="RefSeq" id="WP_136580170.1">
    <property type="nucleotide sequence ID" value="NZ_STFF01000010.1"/>
</dbReference>
<comment type="caution">
    <text evidence="5">The sequence shown here is derived from an EMBL/GenBank/DDBJ whole genome shotgun (WGS) entry which is preliminary data.</text>
</comment>
<feature type="binding site" evidence="3">
    <location>
        <position position="232"/>
    </location>
    <ligand>
        <name>Ca(2+)</name>
        <dbReference type="ChEBI" id="CHEBI:29108"/>
    </ligand>
</feature>
<feature type="binding site" evidence="2">
    <location>
        <position position="35"/>
    </location>
    <ligand>
        <name>Mn(2+)</name>
        <dbReference type="ChEBI" id="CHEBI:29035"/>
        <label>1</label>
    </ligand>
</feature>
<feature type="binding site" evidence="3">
    <location>
        <position position="228"/>
    </location>
    <ligand>
        <name>Ca(2+)</name>
        <dbReference type="ChEBI" id="CHEBI:29108"/>
    </ligand>
</feature>
<dbReference type="AlphaFoldDB" id="A0A4S8HD73"/>
<name>A0A4S8HD73_9BACT</name>
<dbReference type="GO" id="GO:0046872">
    <property type="term" value="F:metal ion binding"/>
    <property type="evidence" value="ECO:0007669"/>
    <property type="project" value="UniProtKB-KW"/>
</dbReference>
<keyword evidence="2" id="KW-0479">Metal-binding</keyword>
<feature type="region of interest" description="Disordered" evidence="4">
    <location>
        <begin position="294"/>
        <end position="337"/>
    </location>
</feature>
<dbReference type="Pfam" id="PF05067">
    <property type="entry name" value="Mn_catalase"/>
    <property type="match status" value="1"/>
</dbReference>
<keyword evidence="2" id="KW-0464">Manganese</keyword>
<keyword evidence="3" id="KW-0106">Calcium</keyword>
<dbReference type="CDD" id="cd01051">
    <property type="entry name" value="Mn_catalase"/>
    <property type="match status" value="1"/>
</dbReference>
<dbReference type="Proteomes" id="UP000306918">
    <property type="component" value="Unassembled WGS sequence"/>
</dbReference>
<comment type="similarity">
    <text evidence="1">Belongs to the manganese catalase family.</text>
</comment>
<dbReference type="InterPro" id="IPR007760">
    <property type="entry name" value="Mn_catalase"/>
</dbReference>
<reference evidence="5 6" key="1">
    <citation type="submission" date="2019-04" db="EMBL/GenBank/DDBJ databases">
        <title>Niastella caeni sp. nov., isolated from activated sludge.</title>
        <authorList>
            <person name="Sheng M."/>
        </authorList>
    </citation>
    <scope>NUCLEOTIDE SEQUENCE [LARGE SCALE GENOMIC DNA]</scope>
    <source>
        <strain evidence="5 6">HX-2-15</strain>
    </source>
</reference>
<dbReference type="InterPro" id="IPR039377">
    <property type="entry name" value="Mn_catalase_dom"/>
</dbReference>
<evidence type="ECO:0000256" key="1">
    <source>
        <dbReference type="ARBA" id="ARBA00007644"/>
    </source>
</evidence>
<evidence type="ECO:0000256" key="3">
    <source>
        <dbReference type="PIRSR" id="PIRSR607760-2"/>
    </source>
</evidence>
<evidence type="ECO:0000256" key="4">
    <source>
        <dbReference type="SAM" id="MobiDB-lite"/>
    </source>
</evidence>
<comment type="cofactor">
    <cofactor evidence="3">
        <name>Ca(2+)</name>
        <dbReference type="ChEBI" id="CHEBI:29108"/>
    </cofactor>
    <text evidence="3">Binds 1 Ca(2+) ion per subunit.</text>
</comment>
<feature type="binding site" evidence="3">
    <location>
        <position position="230"/>
    </location>
    <ligand>
        <name>Ca(2+)</name>
        <dbReference type="ChEBI" id="CHEBI:29108"/>
    </ligand>
</feature>
<comment type="cofactor">
    <cofactor evidence="2">
        <name>Mn(2+)</name>
        <dbReference type="ChEBI" id="CHEBI:29035"/>
    </cofactor>
    <text evidence="2">Binds 2 manganese ions per subunit.</text>
</comment>
<accession>A0A4S8HD73</accession>
<dbReference type="OrthoDB" id="9800585at2"/>
<evidence type="ECO:0000256" key="2">
    <source>
        <dbReference type="PIRSR" id="PIRSR607760-1"/>
    </source>
</evidence>
<gene>
    <name evidence="5" type="ORF">FAM09_26410</name>
</gene>
<protein>
    <submittedName>
        <fullName evidence="5">Manganese catalase family protein</fullName>
    </submittedName>
</protein>
<feature type="binding site" evidence="2">
    <location>
        <position position="70"/>
    </location>
    <ligand>
        <name>Mn(2+)</name>
        <dbReference type="ChEBI" id="CHEBI:29035"/>
        <label>1</label>
    </ligand>
</feature>
<dbReference type="EMBL" id="STFF01000010">
    <property type="protein sequence ID" value="THU32980.1"/>
    <property type="molecule type" value="Genomic_DNA"/>
</dbReference>
<evidence type="ECO:0000313" key="5">
    <source>
        <dbReference type="EMBL" id="THU32980.1"/>
    </source>
</evidence>
<dbReference type="SUPFAM" id="SSF47240">
    <property type="entry name" value="Ferritin-like"/>
    <property type="match status" value="1"/>
</dbReference>
<dbReference type="InterPro" id="IPR009078">
    <property type="entry name" value="Ferritin-like_SF"/>
</dbReference>